<evidence type="ECO:0000259" key="2">
    <source>
        <dbReference type="Pfam" id="PF00582"/>
    </source>
</evidence>
<feature type="region of interest" description="Disordered" evidence="1">
    <location>
        <begin position="285"/>
        <end position="304"/>
    </location>
</feature>
<dbReference type="AlphaFoldDB" id="A0A061QRP6"/>
<feature type="domain" description="UspA" evidence="2">
    <location>
        <begin position="815"/>
        <end position="879"/>
    </location>
</feature>
<feature type="region of interest" description="Disordered" evidence="1">
    <location>
        <begin position="1"/>
        <end position="42"/>
    </location>
</feature>
<protein>
    <recommendedName>
        <fullName evidence="2">UspA domain-containing protein</fullName>
    </recommendedName>
</protein>
<evidence type="ECO:0000313" key="3">
    <source>
        <dbReference type="EMBL" id="JAC63347.1"/>
    </source>
</evidence>
<organism evidence="3">
    <name type="scientific">Tetraselmis sp. GSL018</name>
    <dbReference type="NCBI Taxonomy" id="582737"/>
    <lineage>
        <taxon>Eukaryota</taxon>
        <taxon>Viridiplantae</taxon>
        <taxon>Chlorophyta</taxon>
        <taxon>core chlorophytes</taxon>
        <taxon>Chlorodendrophyceae</taxon>
        <taxon>Chlorodendrales</taxon>
        <taxon>Chlorodendraceae</taxon>
        <taxon>Tetraselmis</taxon>
    </lineage>
</organism>
<dbReference type="Pfam" id="PF00582">
    <property type="entry name" value="Usp"/>
    <property type="match status" value="1"/>
</dbReference>
<dbReference type="InterPro" id="IPR006016">
    <property type="entry name" value="UspA"/>
</dbReference>
<sequence>MGSAISTHAPSDVSGRNRHISERTANLDRYGGKNRPPVKRGQSFEKAMEWLGQSVSQQADDLRSALVANDAKGKGQPDRRSQRKGDVQRRLLPWREKGPGNEAVSAARERHVGEQPASSSARTPRYMASTAASNTAKSSTRAVKPGMTRQQAGGKWLSGTGSPTKPKARRSIFGLARREEQAAARDWRGNVMNAKKKAYLAMRVYLKLHGMRGYTVPEAIAVDIPRCITGALSPNFEKFASNQMRYHCSTSSFSLSQFHRSSTIRVVDLDEDDGEYRDIGLDVVRDESESGSEAGPSARERSSEDQARIMMEMFARKANARWVEGCNWDLPATFELSNHSISGERTHYNHKAKQMLRKGRIAFHFLAAAETATTQDGRAISCITNDTWQLMKQMCSSQVPSGLQVEGLPPLARQLLQLVETIFRLVGQEGVDNLNIAIHVNEDEEEVLINLLKGHSFYGLGPHQFCIFVQGKKPGCRYVKRHNKLQETDEAEPRMPGTGHAMLQLATRGEASTWREGMELERMEVSLLEHYRQRGVLWLMSVRMLDLHWCADGGPVDLDFYGLSLRLHEQNSANMTVEVLPAADVLEMRYNNSVVLSQLGQHGRGVSACDIAFTDCLTMKIQDELHERAKDPGASLYTSAHRYFIYLPELQAQLVERTTFRADVIISSGFAYLEFDMADITSGPLARCAAVVQRQNTRKAPPPTPQVESRWLQGVASALSKQDQNDFFVQRAVQCQTPTAPITINRKPYIGEQSLRMVLFVCDNPSSRKAVRLAKVLMQNEANSLRIATTTASQHGIERAEALLSYFRGLLGIVPSNQLTTEVVMRRSGTTVETLIDYIGREKTDIVIMGSEQLSDQHPMGSVTMSVLRSISCSLLVVKRDASGDCTKEDVDRKLRSDRRSIKCMVPVDHNSRSALKFAMQALSPLTDRFVLFRQSAASRATVNQVEDGASDKRMLDHFQELATLQHFKAQTLIADGHWASALPRSAAETNCDLISFRARGRVGPEVEQMICNSRTAVLLCRSEDEALATPRPSESQLVALKTYSSGQLSQLVAS</sequence>
<feature type="region of interest" description="Disordered" evidence="1">
    <location>
        <begin position="55"/>
        <end position="168"/>
    </location>
</feature>
<evidence type="ECO:0000256" key="1">
    <source>
        <dbReference type="SAM" id="MobiDB-lite"/>
    </source>
</evidence>
<feature type="compositionally biased region" description="Low complexity" evidence="1">
    <location>
        <begin position="128"/>
        <end position="140"/>
    </location>
</feature>
<dbReference type="Gene3D" id="3.40.50.12370">
    <property type="match status" value="1"/>
</dbReference>
<proteinExistence type="predicted"/>
<dbReference type="SUPFAM" id="SSF52402">
    <property type="entry name" value="Adenine nucleotide alpha hydrolases-like"/>
    <property type="match status" value="2"/>
</dbReference>
<dbReference type="EMBL" id="GBEZ01023545">
    <property type="protein sequence ID" value="JAC63347.1"/>
    <property type="molecule type" value="Transcribed_RNA"/>
</dbReference>
<name>A0A061QRP6_9CHLO</name>
<dbReference type="CDD" id="cd00293">
    <property type="entry name" value="USP-like"/>
    <property type="match status" value="2"/>
</dbReference>
<reference evidence="3" key="1">
    <citation type="submission" date="2014-05" db="EMBL/GenBank/DDBJ databases">
        <title>The transcriptome of the halophilic microalga Tetraselmis sp. GSL018 isolated from the Great Salt Lake, Utah.</title>
        <authorList>
            <person name="Jinkerson R.E."/>
            <person name="D'Adamo S."/>
            <person name="Posewitz M.C."/>
        </authorList>
    </citation>
    <scope>NUCLEOTIDE SEQUENCE</scope>
    <source>
        <strain evidence="3">GSL018</strain>
    </source>
</reference>
<accession>A0A061QRP6</accession>
<feature type="compositionally biased region" description="Basic and acidic residues" evidence="1">
    <location>
        <begin position="71"/>
        <end position="99"/>
    </location>
</feature>
<gene>
    <name evidence="3" type="ORF">TSPGSL018_20885</name>
</gene>